<proteinExistence type="predicted"/>
<dbReference type="SUPFAM" id="SSF51344">
    <property type="entry name" value="Epsilon subunit of F1F0-ATP synthase N-terminal domain"/>
    <property type="match status" value="1"/>
</dbReference>
<dbReference type="GO" id="GO:0015986">
    <property type="term" value="P:proton motive force-driven ATP synthesis"/>
    <property type="evidence" value="ECO:0007669"/>
    <property type="project" value="InterPro"/>
</dbReference>
<protein>
    <recommendedName>
        <fullName evidence="2">ATP synthase F1 complex delta/epsilon subunit N-terminal domain-containing protein</fullName>
    </recommendedName>
</protein>
<comment type="caution">
    <text evidence="3">The sequence shown here is derived from an EMBL/GenBank/DDBJ whole genome shotgun (WGS) entry which is preliminary data.</text>
</comment>
<gene>
    <name evidence="3" type="ORF">A2397_01650</name>
</gene>
<reference evidence="3 4" key="1">
    <citation type="journal article" date="2016" name="Nat. Commun.">
        <title>Thousands of microbial genomes shed light on interconnected biogeochemical processes in an aquifer system.</title>
        <authorList>
            <person name="Anantharaman K."/>
            <person name="Brown C.T."/>
            <person name="Hug L.A."/>
            <person name="Sharon I."/>
            <person name="Castelle C.J."/>
            <person name="Probst A.J."/>
            <person name="Thomas B.C."/>
            <person name="Singh A."/>
            <person name="Wilkins M.J."/>
            <person name="Karaoz U."/>
            <person name="Brodie E.L."/>
            <person name="Williams K.H."/>
            <person name="Hubbard S.S."/>
            <person name="Banfield J.F."/>
        </authorList>
    </citation>
    <scope>NUCLEOTIDE SEQUENCE [LARGE SCALE GENOMIC DNA]</scope>
</reference>
<dbReference type="InterPro" id="IPR036771">
    <property type="entry name" value="ATPsynth_dsu/esu_N"/>
</dbReference>
<organism evidence="3 4">
    <name type="scientific">Candidatus Amesbacteria bacterium RIFOXYB1_FULL_44_23</name>
    <dbReference type="NCBI Taxonomy" id="1797263"/>
    <lineage>
        <taxon>Bacteria</taxon>
        <taxon>Candidatus Amesiibacteriota</taxon>
    </lineage>
</organism>
<evidence type="ECO:0000256" key="1">
    <source>
        <dbReference type="ARBA" id="ARBA00023196"/>
    </source>
</evidence>
<dbReference type="GO" id="GO:0045259">
    <property type="term" value="C:proton-transporting ATP synthase complex"/>
    <property type="evidence" value="ECO:0007669"/>
    <property type="project" value="UniProtKB-KW"/>
</dbReference>
<feature type="domain" description="ATP synthase F1 complex delta/epsilon subunit N-terminal" evidence="2">
    <location>
        <begin position="5"/>
        <end position="77"/>
    </location>
</feature>
<dbReference type="Proteomes" id="UP000176424">
    <property type="component" value="Unassembled WGS sequence"/>
</dbReference>
<name>A0A1F4ZRX9_9BACT</name>
<sequence length="94" mass="10675">MTPIKVRILDTKSLIFEGEVDRISSTNEVGPFDIYPTHANFISIIKKSLVLYNRGKKIKEINFAQAILKVKQDNVGIYLGLEELILEEKPTINT</sequence>
<evidence type="ECO:0000313" key="3">
    <source>
        <dbReference type="EMBL" id="OGD09152.1"/>
    </source>
</evidence>
<dbReference type="STRING" id="1797263.A2397_01650"/>
<dbReference type="InterPro" id="IPR020546">
    <property type="entry name" value="ATP_synth_F1_dsu/esu_N"/>
</dbReference>
<dbReference type="EMBL" id="MEXR01000038">
    <property type="protein sequence ID" value="OGD09152.1"/>
    <property type="molecule type" value="Genomic_DNA"/>
</dbReference>
<evidence type="ECO:0000259" key="2">
    <source>
        <dbReference type="Pfam" id="PF02823"/>
    </source>
</evidence>
<keyword evidence="1" id="KW-0066">ATP synthesis</keyword>
<evidence type="ECO:0000313" key="4">
    <source>
        <dbReference type="Proteomes" id="UP000176424"/>
    </source>
</evidence>
<accession>A0A1F4ZRX9</accession>
<dbReference type="Pfam" id="PF02823">
    <property type="entry name" value="ATP-synt_DE_N"/>
    <property type="match status" value="1"/>
</dbReference>
<dbReference type="AlphaFoldDB" id="A0A1F4ZRX9"/>
<keyword evidence="1" id="KW-0139">CF(1)</keyword>
<dbReference type="Gene3D" id="2.60.15.10">
    <property type="entry name" value="F0F1 ATP synthase delta/epsilon subunit, N-terminal"/>
    <property type="match status" value="1"/>
</dbReference>